<organism evidence="4 5">
    <name type="scientific">Priapulus caudatus</name>
    <name type="common">Priapulid worm</name>
    <dbReference type="NCBI Taxonomy" id="37621"/>
    <lineage>
        <taxon>Eukaryota</taxon>
        <taxon>Metazoa</taxon>
        <taxon>Ecdysozoa</taxon>
        <taxon>Scalidophora</taxon>
        <taxon>Priapulida</taxon>
        <taxon>Priapulimorpha</taxon>
        <taxon>Priapulimorphida</taxon>
        <taxon>Priapulidae</taxon>
        <taxon>Priapulus</taxon>
    </lineage>
</organism>
<protein>
    <submittedName>
        <fullName evidence="5">Uncharacterized protein LOC106808259 isoform X2</fullName>
    </submittedName>
</protein>
<keyword evidence="1" id="KW-0479">Metal-binding</keyword>
<dbReference type="Proteomes" id="UP000695022">
    <property type="component" value="Unplaced"/>
</dbReference>
<accession>A0ABM1E2J1</accession>
<evidence type="ECO:0000313" key="5">
    <source>
        <dbReference type="RefSeq" id="XP_014666412.1"/>
    </source>
</evidence>
<keyword evidence="4" id="KW-1185">Reference proteome</keyword>
<gene>
    <name evidence="5" type="primary">LOC106808259</name>
</gene>
<proteinExistence type="predicted"/>
<dbReference type="InterPro" id="IPR013087">
    <property type="entry name" value="Znf_C2H2_type"/>
</dbReference>
<feature type="compositionally biased region" description="Polar residues" evidence="2">
    <location>
        <begin position="417"/>
        <end position="437"/>
    </location>
</feature>
<dbReference type="PROSITE" id="PS00028">
    <property type="entry name" value="ZINC_FINGER_C2H2_1"/>
    <property type="match status" value="1"/>
</dbReference>
<feature type="region of interest" description="Disordered" evidence="2">
    <location>
        <begin position="255"/>
        <end position="296"/>
    </location>
</feature>
<feature type="compositionally biased region" description="Polar residues" evidence="2">
    <location>
        <begin position="506"/>
        <end position="526"/>
    </location>
</feature>
<reference evidence="5" key="1">
    <citation type="submission" date="2025-08" db="UniProtKB">
        <authorList>
            <consortium name="RefSeq"/>
        </authorList>
    </citation>
    <scope>IDENTIFICATION</scope>
</reference>
<feature type="region of interest" description="Disordered" evidence="2">
    <location>
        <begin position="490"/>
        <end position="526"/>
    </location>
</feature>
<dbReference type="GeneID" id="106808259"/>
<keyword evidence="1" id="KW-0862">Zinc</keyword>
<sequence length="561" mass="59344">MAINPNSVQQAAMPILLSISSLTENAALLLRQNDCSAPSGGQVVDDTVDSDDIEVIPILKKSVVCIDISDEERDLSTLTRPVQTTGAKGTATLNNTVRGVHGPLLPGSHKVPVEVHASANGKNWSVGTGNQSTDLRCLPVTAVAQTGGYRILPVPANHSARVRAQTVALGNQTSRPRAQPVTIRNQLGGLTAHPVTSNQSARLQIPVGTVGSQFAYSGTGSVAVPHNTASLGQHSVTIGNQTFALERQSVAGYQPTGLVSHSGSNAVSSLDRMSNKPSDRNRGRNDNTTSSSIANVSITPGGVTVYRPSGINVFRTGNSGSRTAGGLTNVGITPDGVMMYRPTQITSSASGDNNTRQTQNNANRGGHSSTVVNRASNEASLSHRSYRCVSCQLTFNTRLRYMRHRQRHAQKGEAWSPLNTATPVSNGAVQQPSSTEMRQPVATMSRPQPKQRPVTALSRLQAMQPGVATTIQPPSTQRSVTTMNRLQATQPQLATASQSRKMERSVATTNRLQATQPAASAANHRSATQTTVEATAKPVGCCQINKLLQETSDGRPCNIQS</sequence>
<evidence type="ECO:0000313" key="4">
    <source>
        <dbReference type="Proteomes" id="UP000695022"/>
    </source>
</evidence>
<feature type="compositionally biased region" description="Basic and acidic residues" evidence="2">
    <location>
        <begin position="273"/>
        <end position="285"/>
    </location>
</feature>
<evidence type="ECO:0000256" key="1">
    <source>
        <dbReference type="PROSITE-ProRule" id="PRU00042"/>
    </source>
</evidence>
<evidence type="ECO:0000256" key="2">
    <source>
        <dbReference type="SAM" id="MobiDB-lite"/>
    </source>
</evidence>
<feature type="compositionally biased region" description="Low complexity" evidence="2">
    <location>
        <begin position="353"/>
        <end position="364"/>
    </location>
</feature>
<feature type="compositionally biased region" description="Polar residues" evidence="2">
    <location>
        <begin position="257"/>
        <end position="272"/>
    </location>
</feature>
<feature type="compositionally biased region" description="Polar residues" evidence="2">
    <location>
        <begin position="490"/>
        <end position="499"/>
    </location>
</feature>
<name>A0ABM1E2J1_PRICU</name>
<feature type="compositionally biased region" description="Polar residues" evidence="2">
    <location>
        <begin position="286"/>
        <end position="296"/>
    </location>
</feature>
<feature type="region of interest" description="Disordered" evidence="2">
    <location>
        <begin position="417"/>
        <end position="451"/>
    </location>
</feature>
<dbReference type="RefSeq" id="XP_014666412.1">
    <property type="nucleotide sequence ID" value="XM_014810926.1"/>
</dbReference>
<evidence type="ECO:0000259" key="3">
    <source>
        <dbReference type="PROSITE" id="PS50157"/>
    </source>
</evidence>
<keyword evidence="1" id="KW-0863">Zinc-finger</keyword>
<feature type="region of interest" description="Disordered" evidence="2">
    <location>
        <begin position="346"/>
        <end position="370"/>
    </location>
</feature>
<feature type="domain" description="C2H2-type" evidence="3">
    <location>
        <begin position="386"/>
        <end position="413"/>
    </location>
</feature>
<dbReference type="PROSITE" id="PS50157">
    <property type="entry name" value="ZINC_FINGER_C2H2_2"/>
    <property type="match status" value="1"/>
</dbReference>